<feature type="domain" description="Major facilitator superfamily (MFS) profile" evidence="8">
    <location>
        <begin position="36"/>
        <end position="415"/>
    </location>
</feature>
<feature type="transmembrane region" description="Helical" evidence="7">
    <location>
        <begin position="272"/>
        <end position="292"/>
    </location>
</feature>
<keyword evidence="4 7" id="KW-1133">Transmembrane helix</keyword>
<dbReference type="PANTHER" id="PTHR43124:SF3">
    <property type="entry name" value="CHLORAMPHENICOL EFFLUX PUMP RV0191"/>
    <property type="match status" value="1"/>
</dbReference>
<evidence type="ECO:0000256" key="7">
    <source>
        <dbReference type="SAM" id="Phobius"/>
    </source>
</evidence>
<dbReference type="InterPro" id="IPR011701">
    <property type="entry name" value="MFS"/>
</dbReference>
<feature type="transmembrane region" description="Helical" evidence="7">
    <location>
        <begin position="165"/>
        <end position="183"/>
    </location>
</feature>
<feature type="transmembrane region" description="Helical" evidence="7">
    <location>
        <begin position="34"/>
        <end position="55"/>
    </location>
</feature>
<dbReference type="STRING" id="1544416.Cocul_01334"/>
<dbReference type="PROSITE" id="PS50850">
    <property type="entry name" value="MFS"/>
    <property type="match status" value="1"/>
</dbReference>
<feature type="transmembrane region" description="Helical" evidence="7">
    <location>
        <begin position="195"/>
        <end position="214"/>
    </location>
</feature>
<keyword evidence="10" id="KW-1185">Reference proteome</keyword>
<evidence type="ECO:0000256" key="6">
    <source>
        <dbReference type="SAM" id="MobiDB-lite"/>
    </source>
</evidence>
<feature type="transmembrane region" description="Helical" evidence="7">
    <location>
        <begin position="366"/>
        <end position="387"/>
    </location>
</feature>
<gene>
    <name evidence="9" type="primary">ydhP_1</name>
    <name evidence="9" type="ORF">Cocul_01334</name>
</gene>
<feature type="transmembrane region" description="Helical" evidence="7">
    <location>
        <begin position="75"/>
        <end position="95"/>
    </location>
</feature>
<feature type="transmembrane region" description="Helical" evidence="7">
    <location>
        <begin position="235"/>
        <end position="260"/>
    </location>
</feature>
<evidence type="ECO:0000256" key="4">
    <source>
        <dbReference type="ARBA" id="ARBA00022989"/>
    </source>
</evidence>
<dbReference type="InterPro" id="IPR020846">
    <property type="entry name" value="MFS_dom"/>
</dbReference>
<feature type="region of interest" description="Disordered" evidence="6">
    <location>
        <begin position="1"/>
        <end position="23"/>
    </location>
</feature>
<sequence length="420" mass="43573">MPHKPDDSQNATAPRLGSRRSLPRQTEITDTRRYIVMVAMALGGFGIGVTEFVSMGLLSDIAADFRISEDTAGHIITAYALGVVIGAPLIAALTGSVPRRRLLLILMAAFTVGNALTVFAGLYANSYAVLVASRFLAALPHGAFFSVSGLAAASMAPKGQRGRALAFVGLGLPFATVLGVPVAQALGHAVGWQSAYVLVSAIGVATLAALWFLMPHMSQMPPTSPLTELGALRRGQVWLSLAIGSVGFGGMFAVYTYISWTMTQRAGLDPRHMWFVLMVYGLGMVAGTWVGGRLSDWNLEYGILVALGAICASLLAFYAASTNAVAAIVCFGLIGMAGSTLIPSLQIRLMDVAGEAQTLAAALNHSALNIANAAGASMGGAVIAAGYSYSAPALAGAGLALIAVALWYVAFALRRRHAEG</sequence>
<dbReference type="InterPro" id="IPR036259">
    <property type="entry name" value="MFS_trans_sf"/>
</dbReference>
<dbReference type="Proteomes" id="UP000050517">
    <property type="component" value="Unassembled WGS sequence"/>
</dbReference>
<reference evidence="9 10" key="1">
    <citation type="submission" date="2015-10" db="EMBL/GenBank/DDBJ databases">
        <title>Corynebacteirum lowii and Corynebacterium oculi species nova, derived from human clinical disease and and emended description of Corynebacterium mastiditis.</title>
        <authorList>
            <person name="Bernard K."/>
            <person name="Pacheco A.L."/>
            <person name="Mcdougall C."/>
            <person name="Burtx T."/>
            <person name="Weibe D."/>
            <person name="Tyler S."/>
            <person name="Olson A.B."/>
            <person name="Cnockaert M."/>
            <person name="Eguchi H."/>
            <person name="Kuwahara T."/>
            <person name="Nakayama-Imaohji H."/>
            <person name="Boudewijins M."/>
            <person name="Van Hoecke F."/>
            <person name="Bernier A.-M."/>
            <person name="Vandamme P."/>
        </authorList>
    </citation>
    <scope>NUCLEOTIDE SEQUENCE [LARGE SCALE GENOMIC DNA]</scope>
    <source>
        <strain evidence="9 10">NML 130210</strain>
    </source>
</reference>
<evidence type="ECO:0000313" key="10">
    <source>
        <dbReference type="Proteomes" id="UP000050517"/>
    </source>
</evidence>
<name>A0A0Q0Z4Z2_9CORY</name>
<feature type="transmembrane region" description="Helical" evidence="7">
    <location>
        <begin position="393"/>
        <end position="413"/>
    </location>
</feature>
<dbReference type="GO" id="GO:0005886">
    <property type="term" value="C:plasma membrane"/>
    <property type="evidence" value="ECO:0007669"/>
    <property type="project" value="UniProtKB-SubCell"/>
</dbReference>
<protein>
    <submittedName>
        <fullName evidence="9">Inner membrane transport protein YdhP</fullName>
    </submittedName>
</protein>
<dbReference type="RefSeq" id="WP_245622123.1">
    <property type="nucleotide sequence ID" value="NZ_LKST01000002.1"/>
</dbReference>
<dbReference type="Pfam" id="PF07690">
    <property type="entry name" value="MFS_1"/>
    <property type="match status" value="1"/>
</dbReference>
<dbReference type="CDD" id="cd17324">
    <property type="entry name" value="MFS_NepI_like"/>
    <property type="match status" value="1"/>
</dbReference>
<accession>A0A0Q0Z4Z2</accession>
<comment type="caution">
    <text evidence="9">The sequence shown here is derived from an EMBL/GenBank/DDBJ whole genome shotgun (WGS) entry which is preliminary data.</text>
</comment>
<feature type="transmembrane region" description="Helical" evidence="7">
    <location>
        <begin position="324"/>
        <end position="345"/>
    </location>
</feature>
<keyword evidence="2" id="KW-1003">Cell membrane</keyword>
<comment type="subcellular location">
    <subcellularLocation>
        <location evidence="1">Cell membrane</location>
        <topology evidence="1">Multi-pass membrane protein</topology>
    </subcellularLocation>
</comment>
<evidence type="ECO:0000256" key="3">
    <source>
        <dbReference type="ARBA" id="ARBA00022692"/>
    </source>
</evidence>
<evidence type="ECO:0000256" key="5">
    <source>
        <dbReference type="ARBA" id="ARBA00023136"/>
    </source>
</evidence>
<dbReference type="GO" id="GO:0022857">
    <property type="term" value="F:transmembrane transporter activity"/>
    <property type="evidence" value="ECO:0007669"/>
    <property type="project" value="InterPro"/>
</dbReference>
<dbReference type="PANTHER" id="PTHR43124">
    <property type="entry name" value="PURINE EFFLUX PUMP PBUE"/>
    <property type="match status" value="1"/>
</dbReference>
<dbReference type="SUPFAM" id="SSF103473">
    <property type="entry name" value="MFS general substrate transporter"/>
    <property type="match status" value="1"/>
</dbReference>
<evidence type="ECO:0000313" key="9">
    <source>
        <dbReference type="EMBL" id="KQB84531.1"/>
    </source>
</evidence>
<evidence type="ECO:0000256" key="1">
    <source>
        <dbReference type="ARBA" id="ARBA00004651"/>
    </source>
</evidence>
<dbReference type="EMBL" id="LKST01000002">
    <property type="protein sequence ID" value="KQB84531.1"/>
    <property type="molecule type" value="Genomic_DNA"/>
</dbReference>
<feature type="transmembrane region" description="Helical" evidence="7">
    <location>
        <begin position="102"/>
        <end position="123"/>
    </location>
</feature>
<feature type="transmembrane region" description="Helical" evidence="7">
    <location>
        <begin position="299"/>
        <end position="318"/>
    </location>
</feature>
<dbReference type="Gene3D" id="1.20.1250.20">
    <property type="entry name" value="MFS general substrate transporter like domains"/>
    <property type="match status" value="2"/>
</dbReference>
<organism evidence="9 10">
    <name type="scientific">Corynebacterium oculi</name>
    <dbReference type="NCBI Taxonomy" id="1544416"/>
    <lineage>
        <taxon>Bacteria</taxon>
        <taxon>Bacillati</taxon>
        <taxon>Actinomycetota</taxon>
        <taxon>Actinomycetes</taxon>
        <taxon>Mycobacteriales</taxon>
        <taxon>Corynebacteriaceae</taxon>
        <taxon>Corynebacterium</taxon>
    </lineage>
</organism>
<proteinExistence type="predicted"/>
<keyword evidence="3 7" id="KW-0812">Transmembrane</keyword>
<keyword evidence="5 7" id="KW-0472">Membrane</keyword>
<dbReference type="AlphaFoldDB" id="A0A0Q0Z4Z2"/>
<feature type="transmembrane region" description="Helical" evidence="7">
    <location>
        <begin position="135"/>
        <end position="153"/>
    </location>
</feature>
<evidence type="ECO:0000256" key="2">
    <source>
        <dbReference type="ARBA" id="ARBA00022475"/>
    </source>
</evidence>
<dbReference type="PATRIC" id="fig|1544416.3.peg.1341"/>
<dbReference type="InterPro" id="IPR050189">
    <property type="entry name" value="MFS_Efflux_Transporters"/>
</dbReference>
<evidence type="ECO:0000259" key="8">
    <source>
        <dbReference type="PROSITE" id="PS50850"/>
    </source>
</evidence>